<dbReference type="Pfam" id="PF13487">
    <property type="entry name" value="HD_5"/>
    <property type="match status" value="2"/>
</dbReference>
<dbReference type="InterPro" id="IPR003607">
    <property type="entry name" value="HD/PDEase_dom"/>
</dbReference>
<dbReference type="PANTHER" id="PTHR45228:SF5">
    <property type="entry name" value="CYCLIC DI-GMP PHOSPHODIESTERASE VC_1348-RELATED"/>
    <property type="match status" value="1"/>
</dbReference>
<comment type="caution">
    <text evidence="2">The sequence shown here is derived from an EMBL/GenBank/DDBJ whole genome shotgun (WGS) entry which is preliminary data.</text>
</comment>
<dbReference type="CDD" id="cd00077">
    <property type="entry name" value="HDc"/>
    <property type="match status" value="1"/>
</dbReference>
<feature type="domain" description="HD-GYP" evidence="1">
    <location>
        <begin position="257"/>
        <end position="449"/>
    </location>
</feature>
<keyword evidence="2" id="KW-0378">Hydrolase</keyword>
<evidence type="ECO:0000313" key="2">
    <source>
        <dbReference type="EMBL" id="MEW9807062.1"/>
    </source>
</evidence>
<dbReference type="Gene3D" id="1.10.3210.10">
    <property type="entry name" value="Hypothetical protein af1432"/>
    <property type="match status" value="3"/>
</dbReference>
<keyword evidence="3" id="KW-1185">Reference proteome</keyword>
<dbReference type="GO" id="GO:0016787">
    <property type="term" value="F:hydrolase activity"/>
    <property type="evidence" value="ECO:0007669"/>
    <property type="project" value="UniProtKB-KW"/>
</dbReference>
<dbReference type="InterPro" id="IPR052020">
    <property type="entry name" value="Cyclic_di-GMP/3'3'-cGAMP_PDE"/>
</dbReference>
<gene>
    <name evidence="2" type="ORF">ABUE31_13805</name>
</gene>
<proteinExistence type="predicted"/>
<organism evidence="2 3">
    <name type="scientific">Mesorhizobium marinum</name>
    <dbReference type="NCBI Taxonomy" id="3228790"/>
    <lineage>
        <taxon>Bacteria</taxon>
        <taxon>Pseudomonadati</taxon>
        <taxon>Pseudomonadota</taxon>
        <taxon>Alphaproteobacteria</taxon>
        <taxon>Hyphomicrobiales</taxon>
        <taxon>Phyllobacteriaceae</taxon>
        <taxon>Mesorhizobium</taxon>
    </lineage>
</organism>
<sequence length="449" mass="48487">MGKVVRLAEILGALSRALDLTEGQPPGHCVRCCWIGIHVGRAMGMTEHQLRELYYALLLKDLGCSSNAARICELYLADDISFKNDFKLLDGSLPQVLRFVLSHTGANTHLAQRFRSIMAILQSGGKIARELIETRCQRGAEIALQMRFSDSVANGILDLDEHWDGGGKPHGKAAADISPFARIALLAQVADVFHAASGRAAAYSEIGNRSGSWFDPAAVAAFQAVAADDAFWSMLASPDIEQVVFDMEPGQSVALADEDYLDDIAGAFARVIDAKSPFTSGHSERVAVFADLIAEEMDFDDGRRRWLKRAALLHDIGKLGVSNCVLDKPGKLDDAEWVAMKRHAELSEAILSRIAAFADLSKVAGAHHERLDGKGYPKGLAGDEIDLETRIVSTADVFDALTADRPYRAAMPVAKALVILRQGAGASHDALCIDALDRALRKAEISEAA</sequence>
<dbReference type="RefSeq" id="WP_367724223.1">
    <property type="nucleotide sequence ID" value="NZ_JBFOCI010000004.1"/>
</dbReference>
<dbReference type="InterPro" id="IPR037522">
    <property type="entry name" value="HD_GYP_dom"/>
</dbReference>
<dbReference type="Proteomes" id="UP001556196">
    <property type="component" value="Unassembled WGS sequence"/>
</dbReference>
<dbReference type="EC" id="3.1.4.-" evidence="2"/>
<dbReference type="PANTHER" id="PTHR45228">
    <property type="entry name" value="CYCLIC DI-GMP PHOSPHODIESTERASE TM_0186-RELATED"/>
    <property type="match status" value="1"/>
</dbReference>
<dbReference type="SMART" id="SM00471">
    <property type="entry name" value="HDc"/>
    <property type="match status" value="1"/>
</dbReference>
<accession>A0ABV3R161</accession>
<evidence type="ECO:0000313" key="3">
    <source>
        <dbReference type="Proteomes" id="UP001556196"/>
    </source>
</evidence>
<evidence type="ECO:0000259" key="1">
    <source>
        <dbReference type="PROSITE" id="PS51832"/>
    </source>
</evidence>
<dbReference type="PROSITE" id="PS51832">
    <property type="entry name" value="HD_GYP"/>
    <property type="match status" value="1"/>
</dbReference>
<dbReference type="SUPFAM" id="SSF109604">
    <property type="entry name" value="HD-domain/PDEase-like"/>
    <property type="match status" value="2"/>
</dbReference>
<name>A0ABV3R161_9HYPH</name>
<protein>
    <submittedName>
        <fullName evidence="2">HD-GYP domain-containing protein</fullName>
        <ecNumber evidence="2">3.1.4.-</ecNumber>
    </submittedName>
</protein>
<dbReference type="EMBL" id="JBFOCI010000004">
    <property type="protein sequence ID" value="MEW9807062.1"/>
    <property type="molecule type" value="Genomic_DNA"/>
</dbReference>
<reference evidence="2 3" key="1">
    <citation type="submission" date="2024-06" db="EMBL/GenBank/DDBJ databases">
        <authorList>
            <person name="Tuo L."/>
        </authorList>
    </citation>
    <scope>NUCLEOTIDE SEQUENCE [LARGE SCALE GENOMIC DNA]</scope>
    <source>
        <strain evidence="2 3">ZMM04-5</strain>
    </source>
</reference>